<evidence type="ECO:0000256" key="1">
    <source>
        <dbReference type="SAM" id="SignalP"/>
    </source>
</evidence>
<name>A0A1U6IKG1_9SPHN</name>
<keyword evidence="1" id="KW-0732">Signal</keyword>
<dbReference type="STRING" id="428990.SAMN06295987_10831"/>
<evidence type="ECO:0000313" key="2">
    <source>
        <dbReference type="EMBL" id="SLK08442.1"/>
    </source>
</evidence>
<feature type="signal peptide" evidence="1">
    <location>
        <begin position="1"/>
        <end position="22"/>
    </location>
</feature>
<accession>A0A1U6IKG1</accession>
<gene>
    <name evidence="2" type="ORF">SAMN06295987_10831</name>
</gene>
<sequence>MKNLTAWLAGLGLLVCPISGSAEPLSKQSVLQLSRVGIGDAAIVAKIEADKVDFDLSTDEMIALKDQGVSSEIIAAIIGNRYVKTVAPSLVSPDPTVPHPAGLYAFYEGGENARMKKMEPTVTNQAKTGGIFGYALTGGLASMSVKAAIQNETSKVPVNQTPKFYFFSAESNGNDSSAWASGANTVVNSPAELTLVQLMKKKGRREARVGSMNIGGAKTGVMDKDRLEFTHKMVRPGVYVMEVSKALEPGEYGFIYSLSGGGAGGAMTARIFDFTVN</sequence>
<keyword evidence="3" id="KW-1185">Reference proteome</keyword>
<feature type="chain" id="PRO_5013273382" evidence="1">
    <location>
        <begin position="23"/>
        <end position="277"/>
    </location>
</feature>
<dbReference type="AlphaFoldDB" id="A0A1U6IKG1"/>
<dbReference type="RefSeq" id="WP_245829385.1">
    <property type="nucleotide sequence ID" value="NZ_FVZE01000008.1"/>
</dbReference>
<evidence type="ECO:0000313" key="3">
    <source>
        <dbReference type="Proteomes" id="UP000190989"/>
    </source>
</evidence>
<dbReference type="EMBL" id="FVZE01000008">
    <property type="protein sequence ID" value="SLK08442.1"/>
    <property type="molecule type" value="Genomic_DNA"/>
</dbReference>
<dbReference type="Proteomes" id="UP000190989">
    <property type="component" value="Unassembled WGS sequence"/>
</dbReference>
<organism evidence="2 3">
    <name type="scientific">Novosphingobium mathurense</name>
    <dbReference type="NCBI Taxonomy" id="428990"/>
    <lineage>
        <taxon>Bacteria</taxon>
        <taxon>Pseudomonadati</taxon>
        <taxon>Pseudomonadota</taxon>
        <taxon>Alphaproteobacteria</taxon>
        <taxon>Sphingomonadales</taxon>
        <taxon>Sphingomonadaceae</taxon>
        <taxon>Novosphingobium</taxon>
    </lineage>
</organism>
<proteinExistence type="predicted"/>
<reference evidence="3" key="1">
    <citation type="submission" date="2017-02" db="EMBL/GenBank/DDBJ databases">
        <authorList>
            <person name="Varghese N."/>
            <person name="Submissions S."/>
        </authorList>
    </citation>
    <scope>NUCLEOTIDE SEQUENCE [LARGE SCALE GENOMIC DNA]</scope>
    <source>
        <strain evidence="3">SM117</strain>
    </source>
</reference>
<protein>
    <submittedName>
        <fullName evidence="2">Uncharacterized protein</fullName>
    </submittedName>
</protein>